<evidence type="ECO:0000313" key="2">
    <source>
        <dbReference type="Proteomes" id="UP000078476"/>
    </source>
</evidence>
<dbReference type="Proteomes" id="UP000078476">
    <property type="component" value="Unassembled WGS sequence"/>
</dbReference>
<dbReference type="Pfam" id="PF12974">
    <property type="entry name" value="Phosphonate-bd"/>
    <property type="match status" value="1"/>
</dbReference>
<organism evidence="1 2">
    <name type="scientific">Methylomonas lenta</name>
    <dbReference type="NCBI Taxonomy" id="980561"/>
    <lineage>
        <taxon>Bacteria</taxon>
        <taxon>Pseudomonadati</taxon>
        <taxon>Pseudomonadota</taxon>
        <taxon>Gammaproteobacteria</taxon>
        <taxon>Methylococcales</taxon>
        <taxon>Methylococcaceae</taxon>
        <taxon>Methylomonas</taxon>
    </lineage>
</organism>
<dbReference type="AlphaFoldDB" id="A0A177NLE6"/>
<accession>A0A177NLE6</accession>
<comment type="caution">
    <text evidence="1">The sequence shown here is derived from an EMBL/GenBank/DDBJ whole genome shotgun (WGS) entry which is preliminary data.</text>
</comment>
<proteinExistence type="predicted"/>
<name>A0A177NLE6_9GAMM</name>
<evidence type="ECO:0008006" key="3">
    <source>
        <dbReference type="Google" id="ProtNLM"/>
    </source>
</evidence>
<protein>
    <recommendedName>
        <fullName evidence="3">Solute-binding protein family 3/N-terminal domain-containing protein</fullName>
    </recommendedName>
</protein>
<dbReference type="OrthoDB" id="5566781at2"/>
<keyword evidence="2" id="KW-1185">Reference proteome</keyword>
<gene>
    <name evidence="1" type="ORF">A1359_05610</name>
</gene>
<evidence type="ECO:0000313" key="1">
    <source>
        <dbReference type="EMBL" id="OAI17850.1"/>
    </source>
</evidence>
<dbReference type="STRING" id="980561.A1359_05610"/>
<reference evidence="1 2" key="1">
    <citation type="submission" date="2016-03" db="EMBL/GenBank/DDBJ databases">
        <authorList>
            <person name="Ploux O."/>
        </authorList>
    </citation>
    <scope>NUCLEOTIDE SEQUENCE [LARGE SCALE GENOMIC DNA]</scope>
    <source>
        <strain evidence="1 2">R-45370</strain>
    </source>
</reference>
<sequence length="318" mass="36407">MNSHLQLTNLFHAHSLVNWQQRQLKLKARLFLVLMLGLLFTVDGWAESDSDPNKPILMVGISAQSFPDVSVSDIEVTIKLLVAELSKSSGYEAMVTAYTNEKLLQQDFEQGKINFVVTSSLILALEYDQALLADGFRFVRESKFPDQLLIIGQQRYELDAFRGKRMLLAKNDPMNELNMDYFAWKTFKQGYKTSFKVLPAAGKVNQLLLKIFFDEADLTSVYQNFYETALDLNPQLRNRLKILAQLDNVPAAGAFFRKDTPEVFKETVILKALHMADKPRGKQLMEMFKCDRIIRSNIEDLIPAKQLFNARQRLVTGQ</sequence>
<dbReference type="EMBL" id="LUUI01000085">
    <property type="protein sequence ID" value="OAI17850.1"/>
    <property type="molecule type" value="Genomic_DNA"/>
</dbReference>